<dbReference type="KEGG" id="ppx:T1E_3930"/>
<organism evidence="1 2">
    <name type="scientific">Pseudomonas putida (strain DOT-T1E)</name>
    <dbReference type="NCBI Taxonomy" id="1196325"/>
    <lineage>
        <taxon>Bacteria</taxon>
        <taxon>Pseudomonadati</taxon>
        <taxon>Pseudomonadota</taxon>
        <taxon>Gammaproteobacteria</taxon>
        <taxon>Pseudomonadales</taxon>
        <taxon>Pseudomonadaceae</taxon>
        <taxon>Pseudomonas</taxon>
    </lineage>
</organism>
<gene>
    <name evidence="1" type="ordered locus">T1E_3930</name>
</gene>
<dbReference type="HOGENOM" id="CLU_3172226_0_0_6"/>
<proteinExistence type="predicted"/>
<dbReference type="AlphaFoldDB" id="I7B3X4"/>
<reference evidence="2" key="1">
    <citation type="journal article" date="2013" name="Microb. Biotechnol.">
        <title>Metabolic potential of the organic-solvent tolerant Pseudomonas putida DOT-T1E deduced from its annotated genome.</title>
        <authorList>
            <person name="Udaondo Z."/>
            <person name="Molina L."/>
            <person name="Daniels C."/>
            <person name="Gomez M.J."/>
            <person name="Molina-Henares M.A."/>
            <person name="Matilla M.A."/>
            <person name="Roca A."/>
            <person name="Fernandez M."/>
            <person name="Duque E."/>
            <person name="Segura A."/>
            <person name="Ramos J.L."/>
        </authorList>
    </citation>
    <scope>NUCLEOTIDE SEQUENCE [LARGE SCALE GENOMIC DNA]</scope>
    <source>
        <strain evidence="2">DOT-T1E</strain>
    </source>
</reference>
<evidence type="ECO:0000313" key="1">
    <source>
        <dbReference type="EMBL" id="AFO49760.1"/>
    </source>
</evidence>
<sequence>MNTLRLKLARAVDNMAEHGIASYRVQHFGQRRAHAGALAGGENNDIE</sequence>
<evidence type="ECO:0000313" key="2">
    <source>
        <dbReference type="Proteomes" id="UP000006503"/>
    </source>
</evidence>
<dbReference type="EMBL" id="CP003734">
    <property type="protein sequence ID" value="AFO49760.1"/>
    <property type="molecule type" value="Genomic_DNA"/>
</dbReference>
<accession>I7B3X4</accession>
<dbReference type="Proteomes" id="UP000006503">
    <property type="component" value="Chromosome"/>
</dbReference>
<name>I7B3X4_PSEPT</name>
<protein>
    <submittedName>
        <fullName evidence="1">Uncharacterized protein</fullName>
    </submittedName>
</protein>